<dbReference type="Gene3D" id="2.160.20.10">
    <property type="entry name" value="Single-stranded right-handed beta-helix, Pectin lyase-like"/>
    <property type="match status" value="1"/>
</dbReference>
<accession>X1QH78</accession>
<reference evidence="2" key="1">
    <citation type="journal article" date="2014" name="Front. Microbiol.">
        <title>High frequency of phylogenetically diverse reductive dehalogenase-homologous genes in deep subseafloor sedimentary metagenomes.</title>
        <authorList>
            <person name="Kawai M."/>
            <person name="Futagami T."/>
            <person name="Toyoda A."/>
            <person name="Takaki Y."/>
            <person name="Nishi S."/>
            <person name="Hori S."/>
            <person name="Arai W."/>
            <person name="Tsubouchi T."/>
            <person name="Morono Y."/>
            <person name="Uchiyama I."/>
            <person name="Ito T."/>
            <person name="Fujiyama A."/>
            <person name="Inagaki F."/>
            <person name="Takami H."/>
        </authorList>
    </citation>
    <scope>NUCLEOTIDE SEQUENCE</scope>
    <source>
        <strain evidence="2">Expedition CK06-06</strain>
    </source>
</reference>
<dbReference type="SUPFAM" id="SSF51126">
    <property type="entry name" value="Pectin lyase-like"/>
    <property type="match status" value="1"/>
</dbReference>
<dbReference type="Pfam" id="PF05048">
    <property type="entry name" value="NosD"/>
    <property type="match status" value="1"/>
</dbReference>
<dbReference type="AlphaFoldDB" id="X1QH78"/>
<comment type="caution">
    <text evidence="2">The sequence shown here is derived from an EMBL/GenBank/DDBJ whole genome shotgun (WGS) entry which is preliminary data.</text>
</comment>
<evidence type="ECO:0000313" key="2">
    <source>
        <dbReference type="EMBL" id="GAI54171.1"/>
    </source>
</evidence>
<sequence length="238" mass="24102">MVFSVDGGTISNNIVSDFGTAASATPDSTGINVAVGSQGEAVSDITITGNTVTDSCTGLCLWKAVDSIDVTDNTFSGCRTGVTILAGAPTNLTITGNAITGNTGDGILIASWAAANVITNNNISGNAGYGIENTTDPIVPVDARSNWWGDPTGPYSAPANDWPNPGLGDSISDHVDGQNYLTAAVTVAPTVIPDYVVVSTTGVGGYLGWVDSEAVTTVAFSPNFDSDETILVISSSDS</sequence>
<feature type="domain" description="Periplasmic copper-binding protein NosD beta helix" evidence="1">
    <location>
        <begin position="16"/>
        <end position="132"/>
    </location>
</feature>
<dbReference type="InterPro" id="IPR007742">
    <property type="entry name" value="NosD_dom"/>
</dbReference>
<gene>
    <name evidence="2" type="ORF">S06H3_54869</name>
</gene>
<organism evidence="2">
    <name type="scientific">marine sediment metagenome</name>
    <dbReference type="NCBI Taxonomy" id="412755"/>
    <lineage>
        <taxon>unclassified sequences</taxon>
        <taxon>metagenomes</taxon>
        <taxon>ecological metagenomes</taxon>
    </lineage>
</organism>
<dbReference type="InterPro" id="IPR012334">
    <property type="entry name" value="Pectin_lyas_fold"/>
</dbReference>
<dbReference type="SMART" id="SM00710">
    <property type="entry name" value="PbH1"/>
    <property type="match status" value="5"/>
</dbReference>
<dbReference type="InterPro" id="IPR006626">
    <property type="entry name" value="PbH1"/>
</dbReference>
<dbReference type="InterPro" id="IPR011050">
    <property type="entry name" value="Pectin_lyase_fold/virulence"/>
</dbReference>
<feature type="non-terminal residue" evidence="2">
    <location>
        <position position="238"/>
    </location>
</feature>
<evidence type="ECO:0000259" key="1">
    <source>
        <dbReference type="Pfam" id="PF05048"/>
    </source>
</evidence>
<proteinExistence type="predicted"/>
<name>X1QH78_9ZZZZ</name>
<dbReference type="EMBL" id="BARV01035135">
    <property type="protein sequence ID" value="GAI54171.1"/>
    <property type="molecule type" value="Genomic_DNA"/>
</dbReference>
<protein>
    <recommendedName>
        <fullName evidence="1">Periplasmic copper-binding protein NosD beta helix domain-containing protein</fullName>
    </recommendedName>
</protein>